<evidence type="ECO:0000256" key="6">
    <source>
        <dbReference type="RuleBase" id="RU003934"/>
    </source>
</evidence>
<evidence type="ECO:0000256" key="3">
    <source>
        <dbReference type="ARBA" id="ARBA00022884"/>
    </source>
</evidence>
<dbReference type="InterPro" id="IPR001014">
    <property type="entry name" value="Ribosomal_uL23_CS"/>
</dbReference>
<dbReference type="EMBL" id="JBDFQZ010000061">
    <property type="protein sequence ID" value="KAK9661733.1"/>
    <property type="molecule type" value="Genomic_DNA"/>
</dbReference>
<dbReference type="Pfam" id="PF00276">
    <property type="entry name" value="Ribosomal_L23"/>
    <property type="match status" value="1"/>
</dbReference>
<dbReference type="Proteomes" id="UP001443914">
    <property type="component" value="Unassembled WGS sequence"/>
</dbReference>
<keyword evidence="5 6" id="KW-0687">Ribonucleoprotein</keyword>
<evidence type="ECO:0000256" key="1">
    <source>
        <dbReference type="ARBA" id="ARBA00006700"/>
    </source>
</evidence>
<comment type="similarity">
    <text evidence="1 6">Belongs to the universal ribosomal protein uL23 family.</text>
</comment>
<dbReference type="SUPFAM" id="SSF54189">
    <property type="entry name" value="Ribosomal proteins S24e, L23 and L15e"/>
    <property type="match status" value="1"/>
</dbReference>
<evidence type="ECO:0000256" key="5">
    <source>
        <dbReference type="ARBA" id="ARBA00023274"/>
    </source>
</evidence>
<keyword evidence="3" id="KW-0694">RNA-binding</keyword>
<sequence length="93" mass="10990">MESNAVFTDKSLRLLGKKQYTSNVEFESTRTEIKYWVELFFGVKVIVIDSLRKGRRMGPIMEHTMHYRRMIITLQSGYSIPPFRKKITSKKNT</sequence>
<evidence type="ECO:0000256" key="4">
    <source>
        <dbReference type="ARBA" id="ARBA00022980"/>
    </source>
</evidence>
<dbReference type="InterPro" id="IPR012678">
    <property type="entry name" value="Ribosomal_uL23/eL15/eS24_sf"/>
</dbReference>
<dbReference type="GO" id="GO:0006412">
    <property type="term" value="P:translation"/>
    <property type="evidence" value="ECO:0007669"/>
    <property type="project" value="InterPro"/>
</dbReference>
<keyword evidence="2" id="KW-0699">rRNA-binding</keyword>
<dbReference type="Gene3D" id="3.30.70.330">
    <property type="match status" value="1"/>
</dbReference>
<evidence type="ECO:0000313" key="7">
    <source>
        <dbReference type="EMBL" id="KAK9661733.1"/>
    </source>
</evidence>
<evidence type="ECO:0000256" key="2">
    <source>
        <dbReference type="ARBA" id="ARBA00022730"/>
    </source>
</evidence>
<keyword evidence="8" id="KW-1185">Reference proteome</keyword>
<organism evidence="7 8">
    <name type="scientific">Saponaria officinalis</name>
    <name type="common">Common soapwort</name>
    <name type="synonym">Lychnis saponaria</name>
    <dbReference type="NCBI Taxonomy" id="3572"/>
    <lineage>
        <taxon>Eukaryota</taxon>
        <taxon>Viridiplantae</taxon>
        <taxon>Streptophyta</taxon>
        <taxon>Embryophyta</taxon>
        <taxon>Tracheophyta</taxon>
        <taxon>Spermatophyta</taxon>
        <taxon>Magnoliopsida</taxon>
        <taxon>eudicotyledons</taxon>
        <taxon>Gunneridae</taxon>
        <taxon>Pentapetalae</taxon>
        <taxon>Caryophyllales</taxon>
        <taxon>Caryophyllaceae</taxon>
        <taxon>Caryophylleae</taxon>
        <taxon>Saponaria</taxon>
    </lineage>
</organism>
<dbReference type="GO" id="GO:0019843">
    <property type="term" value="F:rRNA binding"/>
    <property type="evidence" value="ECO:0007669"/>
    <property type="project" value="UniProtKB-KW"/>
</dbReference>
<dbReference type="AlphaFoldDB" id="A0AAW1GG29"/>
<evidence type="ECO:0000313" key="8">
    <source>
        <dbReference type="Proteomes" id="UP001443914"/>
    </source>
</evidence>
<evidence type="ECO:0008006" key="9">
    <source>
        <dbReference type="Google" id="ProtNLM"/>
    </source>
</evidence>
<keyword evidence="4 6" id="KW-0689">Ribosomal protein</keyword>
<name>A0AAW1GG29_SAPOF</name>
<proteinExistence type="inferred from homology"/>
<dbReference type="InterPro" id="IPR012677">
    <property type="entry name" value="Nucleotide-bd_a/b_plait_sf"/>
</dbReference>
<accession>A0AAW1GG29</accession>
<reference evidence="7" key="1">
    <citation type="submission" date="2024-03" db="EMBL/GenBank/DDBJ databases">
        <title>WGS assembly of Saponaria officinalis var. Norfolk2.</title>
        <authorList>
            <person name="Jenkins J."/>
            <person name="Shu S."/>
            <person name="Grimwood J."/>
            <person name="Barry K."/>
            <person name="Goodstein D."/>
            <person name="Schmutz J."/>
            <person name="Leebens-Mack J."/>
            <person name="Osbourn A."/>
        </authorList>
    </citation>
    <scope>NUCLEOTIDE SEQUENCE [LARGE SCALE GENOMIC DNA]</scope>
    <source>
        <strain evidence="7">JIC</strain>
    </source>
</reference>
<dbReference type="GO" id="GO:0003735">
    <property type="term" value="F:structural constituent of ribosome"/>
    <property type="evidence" value="ECO:0007669"/>
    <property type="project" value="InterPro"/>
</dbReference>
<dbReference type="PROSITE" id="PS00050">
    <property type="entry name" value="RIBOSOMAL_L23"/>
    <property type="match status" value="1"/>
</dbReference>
<dbReference type="GO" id="GO:0005840">
    <property type="term" value="C:ribosome"/>
    <property type="evidence" value="ECO:0007669"/>
    <property type="project" value="UniProtKB-KW"/>
</dbReference>
<comment type="caution">
    <text evidence="7">The sequence shown here is derived from an EMBL/GenBank/DDBJ whole genome shotgun (WGS) entry which is preliminary data.</text>
</comment>
<gene>
    <name evidence="7" type="ORF">RND81_O092400</name>
</gene>
<dbReference type="GO" id="GO:1990904">
    <property type="term" value="C:ribonucleoprotein complex"/>
    <property type="evidence" value="ECO:0007669"/>
    <property type="project" value="UniProtKB-KW"/>
</dbReference>
<dbReference type="GO" id="GO:0003729">
    <property type="term" value="F:mRNA binding"/>
    <property type="evidence" value="ECO:0007669"/>
    <property type="project" value="UniProtKB-ARBA"/>
</dbReference>
<protein>
    <recommendedName>
        <fullName evidence="9">Ribosomal protein L23</fullName>
    </recommendedName>
</protein>
<dbReference type="InterPro" id="IPR013025">
    <property type="entry name" value="Ribosomal_uL23-like"/>
</dbReference>